<dbReference type="AlphaFoldDB" id="A0A0W0U9S7"/>
<name>A0A0W0U9S7_9GAMM</name>
<accession>A0A0W0U9S7</accession>
<dbReference type="STRING" id="45065.Lgee_0149"/>
<proteinExistence type="predicted"/>
<organism evidence="1 2">
    <name type="scientific">Legionella geestiana</name>
    <dbReference type="NCBI Taxonomy" id="45065"/>
    <lineage>
        <taxon>Bacteria</taxon>
        <taxon>Pseudomonadati</taxon>
        <taxon>Pseudomonadota</taxon>
        <taxon>Gammaproteobacteria</taxon>
        <taxon>Legionellales</taxon>
        <taxon>Legionellaceae</taxon>
        <taxon>Legionella</taxon>
    </lineage>
</organism>
<reference evidence="1 2" key="1">
    <citation type="submission" date="2015-11" db="EMBL/GenBank/DDBJ databases">
        <title>Genomic analysis of 38 Legionella species identifies large and diverse effector repertoires.</title>
        <authorList>
            <person name="Burstein D."/>
            <person name="Amaro F."/>
            <person name="Zusman T."/>
            <person name="Lifshitz Z."/>
            <person name="Cohen O."/>
            <person name="Gilbert J.A."/>
            <person name="Pupko T."/>
            <person name="Shuman H.A."/>
            <person name="Segal G."/>
        </authorList>
    </citation>
    <scope>NUCLEOTIDE SEQUENCE [LARGE SCALE GENOMIC DNA]</scope>
    <source>
        <strain evidence="1 2">ATCC 49504</strain>
    </source>
</reference>
<evidence type="ECO:0000313" key="1">
    <source>
        <dbReference type="EMBL" id="KTD04396.1"/>
    </source>
</evidence>
<dbReference type="OrthoDB" id="5642699at2"/>
<keyword evidence="2" id="KW-1185">Reference proteome</keyword>
<dbReference type="EMBL" id="LNYC01000004">
    <property type="protein sequence ID" value="KTD04396.1"/>
    <property type="molecule type" value="Genomic_DNA"/>
</dbReference>
<dbReference type="RefSeq" id="WP_058387005.1">
    <property type="nucleotide sequence ID" value="NZ_CAAAHN010000015.1"/>
</dbReference>
<gene>
    <name evidence="1" type="ORF">Lgee_0149</name>
</gene>
<comment type="caution">
    <text evidence="1">The sequence shown here is derived from an EMBL/GenBank/DDBJ whole genome shotgun (WGS) entry which is preliminary data.</text>
</comment>
<sequence>MQEFEPVQSGIEHLLVELAYCVNDLQGFRLQMSLEDAKQAELSLSKLEALISLVKNQRNAFRLAAV</sequence>
<dbReference type="Proteomes" id="UP000054785">
    <property type="component" value="Unassembled WGS sequence"/>
</dbReference>
<protein>
    <submittedName>
        <fullName evidence="1">Uncharacterized protein</fullName>
    </submittedName>
</protein>
<dbReference type="PATRIC" id="fig|45065.4.peg.162"/>
<evidence type="ECO:0000313" key="2">
    <source>
        <dbReference type="Proteomes" id="UP000054785"/>
    </source>
</evidence>